<feature type="region of interest" description="Disordered" evidence="1">
    <location>
        <begin position="1"/>
        <end position="20"/>
    </location>
</feature>
<dbReference type="EMBL" id="JAAIUW010000005">
    <property type="protein sequence ID" value="KAF7833253.1"/>
    <property type="molecule type" value="Genomic_DNA"/>
</dbReference>
<name>A0A834WVR5_9FABA</name>
<evidence type="ECO:0000313" key="2">
    <source>
        <dbReference type="EMBL" id="KAF7833253.1"/>
    </source>
</evidence>
<accession>A0A834WVR5</accession>
<comment type="caution">
    <text evidence="2">The sequence shown here is derived from an EMBL/GenBank/DDBJ whole genome shotgun (WGS) entry which is preliminary data.</text>
</comment>
<evidence type="ECO:0000256" key="1">
    <source>
        <dbReference type="SAM" id="MobiDB-lite"/>
    </source>
</evidence>
<dbReference type="Proteomes" id="UP000634136">
    <property type="component" value="Unassembled WGS sequence"/>
</dbReference>
<protein>
    <submittedName>
        <fullName evidence="2">Uncharacterized protein</fullName>
    </submittedName>
</protein>
<evidence type="ECO:0000313" key="3">
    <source>
        <dbReference type="Proteomes" id="UP000634136"/>
    </source>
</evidence>
<dbReference type="AlphaFoldDB" id="A0A834WVR5"/>
<organism evidence="2 3">
    <name type="scientific">Senna tora</name>
    <dbReference type="NCBI Taxonomy" id="362788"/>
    <lineage>
        <taxon>Eukaryota</taxon>
        <taxon>Viridiplantae</taxon>
        <taxon>Streptophyta</taxon>
        <taxon>Embryophyta</taxon>
        <taxon>Tracheophyta</taxon>
        <taxon>Spermatophyta</taxon>
        <taxon>Magnoliopsida</taxon>
        <taxon>eudicotyledons</taxon>
        <taxon>Gunneridae</taxon>
        <taxon>Pentapetalae</taxon>
        <taxon>rosids</taxon>
        <taxon>fabids</taxon>
        <taxon>Fabales</taxon>
        <taxon>Fabaceae</taxon>
        <taxon>Caesalpinioideae</taxon>
        <taxon>Cassia clade</taxon>
        <taxon>Senna</taxon>
    </lineage>
</organism>
<reference evidence="2" key="1">
    <citation type="submission" date="2020-09" db="EMBL/GenBank/DDBJ databases">
        <title>Genome-Enabled Discovery of Anthraquinone Biosynthesis in Senna tora.</title>
        <authorList>
            <person name="Kang S.-H."/>
            <person name="Pandey R.P."/>
            <person name="Lee C.-M."/>
            <person name="Sim J.-S."/>
            <person name="Jeong J.-T."/>
            <person name="Choi B.-S."/>
            <person name="Jung M."/>
            <person name="Ginzburg D."/>
            <person name="Zhao K."/>
            <person name="Won S.Y."/>
            <person name="Oh T.-J."/>
            <person name="Yu Y."/>
            <person name="Kim N.-H."/>
            <person name="Lee O.R."/>
            <person name="Lee T.-H."/>
            <person name="Bashyal P."/>
            <person name="Kim T.-S."/>
            <person name="Lee W.-H."/>
            <person name="Kawkins C."/>
            <person name="Kim C.-K."/>
            <person name="Kim J.S."/>
            <person name="Ahn B.O."/>
            <person name="Rhee S.Y."/>
            <person name="Sohng J.K."/>
        </authorList>
    </citation>
    <scope>NUCLEOTIDE SEQUENCE</scope>
    <source>
        <tissue evidence="2">Leaf</tissue>
    </source>
</reference>
<gene>
    <name evidence="2" type="ORF">G2W53_015586</name>
</gene>
<proteinExistence type="predicted"/>
<keyword evidence="3" id="KW-1185">Reference proteome</keyword>
<sequence>MAKNSSNVKDEKPWGLSWSR</sequence>